<dbReference type="InterPro" id="IPR029016">
    <property type="entry name" value="GAF-like_dom_sf"/>
</dbReference>
<dbReference type="EMBL" id="RSAS01000576">
    <property type="protein sequence ID" value="RRR69900.1"/>
    <property type="molecule type" value="Genomic_DNA"/>
</dbReference>
<proteinExistence type="predicted"/>
<dbReference type="Gene3D" id="3.30.450.40">
    <property type="match status" value="13"/>
</dbReference>
<keyword evidence="3" id="KW-0597">Phosphoprotein</keyword>
<dbReference type="Pfam" id="PF02518">
    <property type="entry name" value="HATPase_c"/>
    <property type="match status" value="1"/>
</dbReference>
<dbReference type="SUPFAM" id="SSF55781">
    <property type="entry name" value="GAF domain-like"/>
    <property type="match status" value="13"/>
</dbReference>
<evidence type="ECO:0000259" key="10">
    <source>
        <dbReference type="PROSITE" id="PS50112"/>
    </source>
</evidence>
<protein>
    <recommendedName>
        <fullName evidence="2">histidine kinase</fullName>
        <ecNumber evidence="2">2.7.13.3</ecNumber>
    </recommendedName>
</protein>
<name>A0A426TWV7_9CHLR</name>
<evidence type="ECO:0000256" key="1">
    <source>
        <dbReference type="ARBA" id="ARBA00000085"/>
    </source>
</evidence>
<accession>A0A426TWV7</accession>
<dbReference type="Pfam" id="PF13185">
    <property type="entry name" value="GAF_2"/>
    <property type="match status" value="7"/>
</dbReference>
<dbReference type="InterPro" id="IPR003018">
    <property type="entry name" value="GAF"/>
</dbReference>
<keyword evidence="8" id="KW-0175">Coiled coil</keyword>
<dbReference type="InterPro" id="IPR035965">
    <property type="entry name" value="PAS-like_dom_sf"/>
</dbReference>
<dbReference type="Pfam" id="PF13426">
    <property type="entry name" value="PAS_9"/>
    <property type="match status" value="1"/>
</dbReference>
<dbReference type="InterPro" id="IPR005467">
    <property type="entry name" value="His_kinase_dom"/>
</dbReference>
<dbReference type="GO" id="GO:0006355">
    <property type="term" value="P:regulation of DNA-templated transcription"/>
    <property type="evidence" value="ECO:0007669"/>
    <property type="project" value="InterPro"/>
</dbReference>
<dbReference type="GO" id="GO:0009927">
    <property type="term" value="F:histidine phosphotransfer kinase activity"/>
    <property type="evidence" value="ECO:0007669"/>
    <property type="project" value="TreeGrafter"/>
</dbReference>
<dbReference type="PROSITE" id="PS50112">
    <property type="entry name" value="PAS"/>
    <property type="match status" value="1"/>
</dbReference>
<dbReference type="EC" id="2.7.13.3" evidence="2"/>
<dbReference type="GO" id="GO:0000155">
    <property type="term" value="F:phosphorelay sensor kinase activity"/>
    <property type="evidence" value="ECO:0007669"/>
    <property type="project" value="InterPro"/>
</dbReference>
<dbReference type="Pfam" id="PF01590">
    <property type="entry name" value="GAF"/>
    <property type="match status" value="5"/>
</dbReference>
<evidence type="ECO:0000256" key="6">
    <source>
        <dbReference type="ARBA" id="ARBA00023012"/>
    </source>
</evidence>
<dbReference type="CDD" id="cd16922">
    <property type="entry name" value="HATPase_EvgS-ArcB-TorS-like"/>
    <property type="match status" value="1"/>
</dbReference>
<dbReference type="FunFam" id="1.10.287.130:FF:000001">
    <property type="entry name" value="Two-component sensor histidine kinase"/>
    <property type="match status" value="1"/>
</dbReference>
<evidence type="ECO:0000256" key="2">
    <source>
        <dbReference type="ARBA" id="ARBA00012438"/>
    </source>
</evidence>
<sequence>MDMTTAPTSTTSWELLAQLAQCAQTEGALADAGELVRQLAALIARHVPLPSGCLELFEEDQAVAASTWGAQPCHDPAPLELRADGVLLGRLALGGGGAASLDAAFATALTAQMALLLLHRQRQTEAHLVAQIYHLVSSNLELIGILETRTLIQAVLTRAAPLLGVAVAAIYTHREEGEGGLSLLAAGEGDFTFPAQESLIVQAAKNGPQIGTLVPGQSRRRQAERPSTPRCALALPLRSQGELAGVVALVFSGDATEPTMRLQRMANTFATQMALLVRNGRLFSQQQQRARELFVLYENSQEITSNSQLESMLARATENIALALAADYCAVKLLDPSSPDALRTVSTYSEPGRTQGGRTLNLLSGAAALLAEVEQHNPLLISEADLLAPQHPLAEHLVANGCRSALVVPLRVKEETIGLLAVGYARARRPIAQAERNLAQVLAAQVATAILNRRLYVAEQERAAELELLQHISRNLTSELSLDETLTAILDGVEALARYSGARIALIESHAHEPYIVAQRGLIAADAAPGLTRWLSRQGRMLRMHDLRQAPASMATISGLATIDLEGGGVARAYLGVPLRLREELIGTLELFAAGTESFGENDARMLNIVAGPAAQALANASRYAQADTGLRARLEQLRALQRVSSQLATTLNQAEILAYVLEQALRVTGASSGLIALRAATEHEPSDNDVALHNLGGQQAAAIYQDSLANSLEAPLPAYVIVEAVGLDEQARATLIGMNLPHAAATAWRALEQREPELSETLSVEEQTVTHDVHAASALAAPIFYQAGVYGVLLLLGARSHAFDYDAVEFLRALTHQTAVGIGNAQRYHELEQLYRVQKTRAAILNNVIEIGQALRANRSLESLLEQVGYSALEAANYRTVLFCLSDVRTPGMLRPAMAAGIPRSALEEMNATPLAERLATSYLDPRFRMGRCYFVPANEAQELEASYDTTLFDYMLGEEPNGNGDAQPGDRLCVPLYATDGQLLGMMLAGDPLDHQRPEARRVEPLELFADQAALAVENAWLIRDADARAEQMAALFQVGVAAVSTTDLTTLLERVYQEIVAFLGTPSIFYIVSHDPDRAEICFELLMHEGKCLVEAHKQKMARGGLIEEIILSGRALLVSDLRNEPRHRSLLTAQIPEATEVRSWLSVPLVSQGRTIGVLSVQDFKPNVFTVRDQEFLSALANQLAIAMERATLFDERERRLAELHVINRIGEITSSTLDPRQMLLQTYTQLRAFLTLDSFLGYIYDQDRGVFTLTLEVDGELQAFSDVPEAPRADGMLEYIISTRHPLHFARLPEEAAEFGFTVTPFGTGQPSAAWLGVPLMIGDNHVVGLVAVMSYTPAMYGERELAFMTTVANQLALGVQNARLLEQAQQQVEQFNLLNRVSVQASAATDVVRIYQIVVDAMAEASGVDQARLVIYNRAAGVAPAVAEYRTSGILQDLVIPIRENPAVAWLDEWRAPLVIADAQNHPLLAFSHATFRELDVRSIALVPLVANEVVIGAVGLDFVGREGEFSAQAIELCQTIANQTSTAIGRAKASAAAASSARALEQKVGALSTLLNASSILSSLLRPDEVLNKLMELVSRRLNVSTVALWTITAEQMLVPAALDGITAERQSRMRVPVGQGLTGQVAATGNPLIIVDVNSSGRSLYPNYQRDNNLVSFMGVPVIYRGQVLGVLSVMTSYRREFTLDEQELLSGLADQAGTALQTARLFEEREQRIHELSTISTISTAVNATLDIQELLEQLHRGIGEVIDVSTSLIGIYDDQRNTLSFPVAYDRGRPVELSAGPLQHGVNGWVIRTAQPLLLRSAEEGRQMGLEMDLGQHTEEGIIEESFLVAPIIFGGRVLGVINIQSYEQRAFDANDLRFLTTASNQAAVALNNARLFSEARQRATEMTTLFEVTQNLSSSLNMDETQQLVADAALRLLGAELGVVIRFNSRGHPVRQVLIDHATFREDVQINVRLDEMTQRLLATGQPIALSDLQALDEAYPDALQLGMRSVLGLVIGSHDEHMGVLWVGQRQPYDWSEHQISLGLILANQAGQALKSAQLFELEQQRRRTADTLRDVAQSFTSTLALGEIQTLILDQLARVVSYDSAAVLLRNAETGDFRITEARGLSHAPLLAATFTLEQQPLFRAMAATRRPVLVEDTQDSSAFAPLLTLGWQSRAWVGAPLLVDNEIVGILAVGASALGIYDDEVVEVVFTLANQASQATQNARLFDQLTNLAADLERRVSERTAEVEHANQQLSQEKERLEAVHAITMELTTQLDLGVILRQALELISDNLAVGRGSIMLRDTEQGALFCRAVLDGRGQARAANIPMIFGNGEGLAGWVMERQEPVNIHDVLADQRWIQSPGRADEVRSVAAVPLKTTDAALGVLVLSSTTPGYFSDSQMNLLGTIASVVATAVANAQLYSYINDLAGNNATLLEEQREESSKSAAVLRSVSEGVIVLDPNQQITLFNPAAEQVLEITAETVVGQPLSILDTLGSDAEAARRYHAIYEGLANGLREVRQNQQIYTTHIDLEEPAQVIAINLAPVAGSYGQSYGNVAVLRDITREIEADHAKRQFISDVSHELRTPLTSVKGYVDVLLLGGGKGLTPDQISYLQIIKNNTNRLRDLIEDILEFSRPDSKKKLVIAPLEIPVLINEVAQTLRLEAERKQMHVSLDVPTDLPLVMADQRRINQVLVNLFSNAVKYTFEGGNIHVRAFINPGNMLQVEVEDNGVGMTAEQRKKLFRPFYRADNPLRDIAGGTGLGLAIAKQIVEQHGGEMWVQSEQGKGSTFSFILPLQRVERDDAEGEAA</sequence>
<comment type="caution">
    <text evidence="11">The sequence shown here is derived from an EMBL/GenBank/DDBJ whole genome shotgun (WGS) entry which is preliminary data.</text>
</comment>
<evidence type="ECO:0000313" key="11">
    <source>
        <dbReference type="EMBL" id="RRR69900.1"/>
    </source>
</evidence>
<gene>
    <name evidence="11" type="ORF">EI684_14425</name>
</gene>
<dbReference type="PROSITE" id="PS50109">
    <property type="entry name" value="HIS_KIN"/>
    <property type="match status" value="1"/>
</dbReference>
<dbReference type="Gene3D" id="3.30.450.20">
    <property type="entry name" value="PAS domain"/>
    <property type="match status" value="1"/>
</dbReference>
<evidence type="ECO:0000256" key="5">
    <source>
        <dbReference type="ARBA" id="ARBA00022777"/>
    </source>
</evidence>
<dbReference type="FunFam" id="3.30.565.10:FF:000006">
    <property type="entry name" value="Sensor histidine kinase WalK"/>
    <property type="match status" value="1"/>
</dbReference>
<dbReference type="InterPro" id="IPR004358">
    <property type="entry name" value="Sig_transdc_His_kin-like_C"/>
</dbReference>
<evidence type="ECO:0000256" key="3">
    <source>
        <dbReference type="ARBA" id="ARBA00022553"/>
    </source>
</evidence>
<comment type="catalytic activity">
    <reaction evidence="1">
        <text>ATP + protein L-histidine = ADP + protein N-phospho-L-histidine.</text>
        <dbReference type="EC" id="2.7.13.3"/>
    </reaction>
</comment>
<dbReference type="InterPro" id="IPR036890">
    <property type="entry name" value="HATPase_C_sf"/>
</dbReference>
<dbReference type="Pfam" id="PF00512">
    <property type="entry name" value="HisKA"/>
    <property type="match status" value="1"/>
</dbReference>
<dbReference type="SUPFAM" id="SSF55785">
    <property type="entry name" value="PYP-like sensor domain (PAS domain)"/>
    <property type="match status" value="1"/>
</dbReference>
<dbReference type="CDD" id="cd00130">
    <property type="entry name" value="PAS"/>
    <property type="match status" value="1"/>
</dbReference>
<dbReference type="Gene3D" id="3.30.565.10">
    <property type="entry name" value="Histidine kinase-like ATPase, C-terminal domain"/>
    <property type="match status" value="1"/>
</dbReference>
<dbReference type="SMART" id="SM00387">
    <property type="entry name" value="HATPase_c"/>
    <property type="match status" value="1"/>
</dbReference>
<dbReference type="InterPro" id="IPR003594">
    <property type="entry name" value="HATPase_dom"/>
</dbReference>
<dbReference type="SMART" id="SM00065">
    <property type="entry name" value="GAF"/>
    <property type="match status" value="13"/>
</dbReference>
<keyword evidence="7" id="KW-0472">Membrane</keyword>
<organism evidence="11 12">
    <name type="scientific">Candidatus Viridilinea halotolerans</name>
    <dbReference type="NCBI Taxonomy" id="2491704"/>
    <lineage>
        <taxon>Bacteria</taxon>
        <taxon>Bacillati</taxon>
        <taxon>Chloroflexota</taxon>
        <taxon>Chloroflexia</taxon>
        <taxon>Chloroflexales</taxon>
        <taxon>Chloroflexineae</taxon>
        <taxon>Oscillochloridaceae</taxon>
        <taxon>Candidatus Viridilinea</taxon>
    </lineage>
</organism>
<dbReference type="Gene3D" id="1.10.287.130">
    <property type="match status" value="1"/>
</dbReference>
<dbReference type="InterPro" id="IPR000014">
    <property type="entry name" value="PAS"/>
</dbReference>
<feature type="domain" description="PAS" evidence="10">
    <location>
        <begin position="2435"/>
        <end position="2508"/>
    </location>
</feature>
<dbReference type="PRINTS" id="PR00344">
    <property type="entry name" value="BCTRLSENSOR"/>
</dbReference>
<dbReference type="PANTHER" id="PTHR43047">
    <property type="entry name" value="TWO-COMPONENT HISTIDINE PROTEIN KINASE"/>
    <property type="match status" value="1"/>
</dbReference>
<feature type="coiled-coil region" evidence="8">
    <location>
        <begin position="2220"/>
        <end position="2261"/>
    </location>
</feature>
<dbReference type="InterPro" id="IPR003661">
    <property type="entry name" value="HisK_dim/P_dom"/>
</dbReference>
<evidence type="ECO:0000256" key="8">
    <source>
        <dbReference type="SAM" id="Coils"/>
    </source>
</evidence>
<keyword evidence="6" id="KW-0902">Two-component regulatory system</keyword>
<evidence type="ECO:0000313" key="12">
    <source>
        <dbReference type="Proteomes" id="UP000280307"/>
    </source>
</evidence>
<dbReference type="CDD" id="cd00082">
    <property type="entry name" value="HisKA"/>
    <property type="match status" value="1"/>
</dbReference>
<dbReference type="SUPFAM" id="SSF47384">
    <property type="entry name" value="Homodimeric domain of signal transducing histidine kinase"/>
    <property type="match status" value="1"/>
</dbReference>
<feature type="domain" description="Histidine kinase" evidence="9">
    <location>
        <begin position="2572"/>
        <end position="2791"/>
    </location>
</feature>
<dbReference type="SMART" id="SM00091">
    <property type="entry name" value="PAS"/>
    <property type="match status" value="1"/>
</dbReference>
<dbReference type="SMART" id="SM00388">
    <property type="entry name" value="HisKA"/>
    <property type="match status" value="1"/>
</dbReference>
<keyword evidence="4" id="KW-0808">Transferase</keyword>
<evidence type="ECO:0000259" key="9">
    <source>
        <dbReference type="PROSITE" id="PS50109"/>
    </source>
</evidence>
<evidence type="ECO:0000256" key="4">
    <source>
        <dbReference type="ARBA" id="ARBA00022679"/>
    </source>
</evidence>
<evidence type="ECO:0000256" key="7">
    <source>
        <dbReference type="ARBA" id="ARBA00023136"/>
    </source>
</evidence>
<dbReference type="GO" id="GO:0005886">
    <property type="term" value="C:plasma membrane"/>
    <property type="evidence" value="ECO:0007669"/>
    <property type="project" value="TreeGrafter"/>
</dbReference>
<dbReference type="SUPFAM" id="SSF55874">
    <property type="entry name" value="ATPase domain of HSP90 chaperone/DNA topoisomerase II/histidine kinase"/>
    <property type="match status" value="1"/>
</dbReference>
<dbReference type="PANTHER" id="PTHR43047:SF72">
    <property type="entry name" value="OSMOSENSING HISTIDINE PROTEIN KINASE SLN1"/>
    <property type="match status" value="1"/>
</dbReference>
<dbReference type="InterPro" id="IPR036097">
    <property type="entry name" value="HisK_dim/P_sf"/>
</dbReference>
<dbReference type="Proteomes" id="UP000280307">
    <property type="component" value="Unassembled WGS sequence"/>
</dbReference>
<reference evidence="11 12" key="1">
    <citation type="submission" date="2018-12" db="EMBL/GenBank/DDBJ databases">
        <title>Genome Sequence of Candidatus Viridilinea halotolerans isolated from saline sulfide-rich spring.</title>
        <authorList>
            <person name="Grouzdev D.S."/>
            <person name="Burganskaya E.I."/>
            <person name="Krutkina M.S."/>
            <person name="Sukhacheva M.V."/>
            <person name="Gorlenko V.M."/>
        </authorList>
    </citation>
    <scope>NUCLEOTIDE SEQUENCE [LARGE SCALE GENOMIC DNA]</scope>
    <source>
        <strain evidence="11">Chok-6</strain>
    </source>
</reference>
<keyword evidence="5" id="KW-0418">Kinase</keyword>